<reference evidence="1" key="1">
    <citation type="submission" date="2018-02" db="EMBL/GenBank/DDBJ databases">
        <title>Rhizophora mucronata_Transcriptome.</title>
        <authorList>
            <person name="Meera S.P."/>
            <person name="Sreeshan A."/>
            <person name="Augustine A."/>
        </authorList>
    </citation>
    <scope>NUCLEOTIDE SEQUENCE</scope>
    <source>
        <tissue evidence="1">Leaf</tissue>
    </source>
</reference>
<dbReference type="EMBL" id="GGEC01086495">
    <property type="protein sequence ID" value="MBX66979.1"/>
    <property type="molecule type" value="Transcribed_RNA"/>
</dbReference>
<sequence length="50" mass="5713">MVKSLSKCRYKMEHCSHHLRICQSHNRKACSSISSILGSARRTNDVPLNK</sequence>
<accession>A0A2P2QJ15</accession>
<evidence type="ECO:0000313" key="1">
    <source>
        <dbReference type="EMBL" id="MBX66979.1"/>
    </source>
</evidence>
<proteinExistence type="predicted"/>
<dbReference type="AlphaFoldDB" id="A0A2P2QJ15"/>
<name>A0A2P2QJ15_RHIMU</name>
<organism evidence="1">
    <name type="scientific">Rhizophora mucronata</name>
    <name type="common">Asiatic mangrove</name>
    <dbReference type="NCBI Taxonomy" id="61149"/>
    <lineage>
        <taxon>Eukaryota</taxon>
        <taxon>Viridiplantae</taxon>
        <taxon>Streptophyta</taxon>
        <taxon>Embryophyta</taxon>
        <taxon>Tracheophyta</taxon>
        <taxon>Spermatophyta</taxon>
        <taxon>Magnoliopsida</taxon>
        <taxon>eudicotyledons</taxon>
        <taxon>Gunneridae</taxon>
        <taxon>Pentapetalae</taxon>
        <taxon>rosids</taxon>
        <taxon>fabids</taxon>
        <taxon>Malpighiales</taxon>
        <taxon>Rhizophoraceae</taxon>
        <taxon>Rhizophora</taxon>
    </lineage>
</organism>
<protein>
    <submittedName>
        <fullName evidence="1">Uncharacterized protein</fullName>
    </submittedName>
</protein>